<dbReference type="EMBL" id="JBEDUW010000005">
    <property type="protein sequence ID" value="KAK9929164.1"/>
    <property type="molecule type" value="Genomic_DNA"/>
</dbReference>
<keyword evidence="3" id="KW-1185">Reference proteome</keyword>
<protein>
    <submittedName>
        <fullName evidence="2">Uncharacterized protein</fullName>
    </submittedName>
</protein>
<gene>
    <name evidence="2" type="ORF">M0R45_026270</name>
</gene>
<feature type="compositionally biased region" description="Polar residues" evidence="1">
    <location>
        <begin position="126"/>
        <end position="146"/>
    </location>
</feature>
<dbReference type="AlphaFoldDB" id="A0AAW1WYE1"/>
<accession>A0AAW1WYE1</accession>
<organism evidence="2 3">
    <name type="scientific">Rubus argutus</name>
    <name type="common">Southern blackberry</name>
    <dbReference type="NCBI Taxonomy" id="59490"/>
    <lineage>
        <taxon>Eukaryota</taxon>
        <taxon>Viridiplantae</taxon>
        <taxon>Streptophyta</taxon>
        <taxon>Embryophyta</taxon>
        <taxon>Tracheophyta</taxon>
        <taxon>Spermatophyta</taxon>
        <taxon>Magnoliopsida</taxon>
        <taxon>eudicotyledons</taxon>
        <taxon>Gunneridae</taxon>
        <taxon>Pentapetalae</taxon>
        <taxon>rosids</taxon>
        <taxon>fabids</taxon>
        <taxon>Rosales</taxon>
        <taxon>Rosaceae</taxon>
        <taxon>Rosoideae</taxon>
        <taxon>Rosoideae incertae sedis</taxon>
        <taxon>Rubus</taxon>
    </lineage>
</organism>
<feature type="compositionally biased region" description="Basic residues" evidence="1">
    <location>
        <begin position="148"/>
        <end position="160"/>
    </location>
</feature>
<sequence>MGPTNCCLTCAATVSTAVSSPCSPLLPPITAEPNSREPRPPRLLSVTDLLSLTNPCRQQLTQSEITTITVSVLDALLSVSLVLPALMLLSWRCYHSPSPDHDLILAASPSPSRPPHSTPPHFCLNAVTTSSRSTPCEPSRESSALSPSRRRHQQHHQSGH</sequence>
<evidence type="ECO:0000256" key="1">
    <source>
        <dbReference type="SAM" id="MobiDB-lite"/>
    </source>
</evidence>
<proteinExistence type="predicted"/>
<name>A0AAW1WYE1_RUBAR</name>
<dbReference type="Proteomes" id="UP001457282">
    <property type="component" value="Unassembled WGS sequence"/>
</dbReference>
<feature type="region of interest" description="Disordered" evidence="1">
    <location>
        <begin position="105"/>
        <end position="160"/>
    </location>
</feature>
<evidence type="ECO:0000313" key="3">
    <source>
        <dbReference type="Proteomes" id="UP001457282"/>
    </source>
</evidence>
<reference evidence="2 3" key="1">
    <citation type="journal article" date="2023" name="G3 (Bethesda)">
        <title>A chromosome-length genome assembly and annotation of blackberry (Rubus argutus, cv. 'Hillquist').</title>
        <authorList>
            <person name="Bruna T."/>
            <person name="Aryal R."/>
            <person name="Dudchenko O."/>
            <person name="Sargent D.J."/>
            <person name="Mead D."/>
            <person name="Buti M."/>
            <person name="Cavallini A."/>
            <person name="Hytonen T."/>
            <person name="Andres J."/>
            <person name="Pham M."/>
            <person name="Weisz D."/>
            <person name="Mascagni F."/>
            <person name="Usai G."/>
            <person name="Natali L."/>
            <person name="Bassil N."/>
            <person name="Fernandez G.E."/>
            <person name="Lomsadze A."/>
            <person name="Armour M."/>
            <person name="Olukolu B."/>
            <person name="Poorten T."/>
            <person name="Britton C."/>
            <person name="Davik J."/>
            <person name="Ashrafi H."/>
            <person name="Aiden E.L."/>
            <person name="Borodovsky M."/>
            <person name="Worthington M."/>
        </authorList>
    </citation>
    <scope>NUCLEOTIDE SEQUENCE [LARGE SCALE GENOMIC DNA]</scope>
    <source>
        <strain evidence="2">PI 553951</strain>
    </source>
</reference>
<comment type="caution">
    <text evidence="2">The sequence shown here is derived from an EMBL/GenBank/DDBJ whole genome shotgun (WGS) entry which is preliminary data.</text>
</comment>
<evidence type="ECO:0000313" key="2">
    <source>
        <dbReference type="EMBL" id="KAK9929164.1"/>
    </source>
</evidence>